<dbReference type="KEGG" id="this:HZT40_16990"/>
<dbReference type="CDD" id="cd16917">
    <property type="entry name" value="HATPase_UhpB-NarQ-NarX-like"/>
    <property type="match status" value="1"/>
</dbReference>
<dbReference type="Proteomes" id="UP000510621">
    <property type="component" value="Chromosome"/>
</dbReference>
<dbReference type="PROSITE" id="PS50109">
    <property type="entry name" value="HIS_KIN"/>
    <property type="match status" value="1"/>
</dbReference>
<dbReference type="PRINTS" id="PR00344">
    <property type="entry name" value="BCTRLSENSOR"/>
</dbReference>
<name>A0A7L6AV71_9GAMM</name>
<dbReference type="GO" id="GO:0000160">
    <property type="term" value="P:phosphorelay signal transduction system"/>
    <property type="evidence" value="ECO:0007669"/>
    <property type="project" value="UniProtKB-KW"/>
</dbReference>
<dbReference type="EC" id="2.7.13.3" evidence="2"/>
<feature type="domain" description="Histidine kinase" evidence="6">
    <location>
        <begin position="1"/>
        <end position="143"/>
    </location>
</feature>
<sequence length="143" mass="15978">MRRISHGLRPGLLDEMGLEAALKHLLEEFAGRTGIQLEQQLQIDQASMPDDAAIMLYRVLQEALTNIERHANARHVTVQLRQENHEATLAISDDGHGFAPDHLPPGKGIGLKNMRERMELLDGCFLLESSTECGTRIHARLPL</sequence>
<dbReference type="InterPro" id="IPR036890">
    <property type="entry name" value="HATPase_C_sf"/>
</dbReference>
<evidence type="ECO:0000256" key="5">
    <source>
        <dbReference type="ARBA" id="ARBA00023012"/>
    </source>
</evidence>
<evidence type="ECO:0000313" key="8">
    <source>
        <dbReference type="Proteomes" id="UP000510621"/>
    </source>
</evidence>
<dbReference type="GO" id="GO:0005524">
    <property type="term" value="F:ATP binding"/>
    <property type="evidence" value="ECO:0007669"/>
    <property type="project" value="UniProtKB-KW"/>
</dbReference>
<evidence type="ECO:0000256" key="3">
    <source>
        <dbReference type="ARBA" id="ARBA00022679"/>
    </source>
</evidence>
<keyword evidence="5" id="KW-0902">Two-component regulatory system</keyword>
<dbReference type="Pfam" id="PF02518">
    <property type="entry name" value="HATPase_c"/>
    <property type="match status" value="1"/>
</dbReference>
<dbReference type="SUPFAM" id="SSF55874">
    <property type="entry name" value="ATPase domain of HSP90 chaperone/DNA topoisomerase II/histidine kinase"/>
    <property type="match status" value="1"/>
</dbReference>
<evidence type="ECO:0000256" key="4">
    <source>
        <dbReference type="ARBA" id="ARBA00022777"/>
    </source>
</evidence>
<evidence type="ECO:0000256" key="1">
    <source>
        <dbReference type="ARBA" id="ARBA00000085"/>
    </source>
</evidence>
<evidence type="ECO:0000259" key="6">
    <source>
        <dbReference type="PROSITE" id="PS50109"/>
    </source>
</evidence>
<dbReference type="InterPro" id="IPR003594">
    <property type="entry name" value="HATPase_dom"/>
</dbReference>
<evidence type="ECO:0000256" key="2">
    <source>
        <dbReference type="ARBA" id="ARBA00012438"/>
    </source>
</evidence>
<comment type="catalytic activity">
    <reaction evidence="1">
        <text>ATP + protein L-histidine = ADP + protein N-phospho-L-histidine.</text>
        <dbReference type="EC" id="2.7.13.3"/>
    </reaction>
</comment>
<keyword evidence="7" id="KW-0067">ATP-binding</keyword>
<dbReference type="PANTHER" id="PTHR24421:SF58">
    <property type="entry name" value="SIGNAL TRANSDUCTION HISTIDINE-PROTEIN KINASE_PHOSPHATASE UHPB"/>
    <property type="match status" value="1"/>
</dbReference>
<accession>A0A7L6AV71</accession>
<protein>
    <recommendedName>
        <fullName evidence="2">histidine kinase</fullName>
        <ecNumber evidence="2">2.7.13.3</ecNumber>
    </recommendedName>
</protein>
<organism evidence="7 8">
    <name type="scientific">Candidatus Thiothrix singaporensis</name>
    <dbReference type="NCBI Taxonomy" id="2799669"/>
    <lineage>
        <taxon>Bacteria</taxon>
        <taxon>Pseudomonadati</taxon>
        <taxon>Pseudomonadota</taxon>
        <taxon>Gammaproteobacteria</taxon>
        <taxon>Thiotrichales</taxon>
        <taxon>Thiotrichaceae</taxon>
        <taxon>Thiothrix</taxon>
    </lineage>
</organism>
<dbReference type="AlphaFoldDB" id="A0A7L6AV71"/>
<dbReference type="PANTHER" id="PTHR24421">
    <property type="entry name" value="NITRATE/NITRITE SENSOR PROTEIN NARX-RELATED"/>
    <property type="match status" value="1"/>
</dbReference>
<reference evidence="7" key="1">
    <citation type="submission" date="2020-06" db="EMBL/GenBank/DDBJ databases">
        <title>Analysis procedures for assessing recovery of high quality, complete, closed genomes from Nanopore long read metagenome sequencing.</title>
        <authorList>
            <person name="Bessarab I."/>
            <person name="Arumugam K."/>
            <person name="Haryono M."/>
            <person name="Liu X."/>
            <person name="Roy S."/>
            <person name="Zuniga-Montanez R.E."/>
            <person name="Qiu G."/>
            <person name="Drautz-Moses D.I."/>
            <person name="Law Y.Y."/>
            <person name="Wuertz S."/>
            <person name="Lauro F.M."/>
            <person name="Huson D.H."/>
            <person name="Williams R.B."/>
        </authorList>
    </citation>
    <scope>NUCLEOTIDE SEQUENCE [LARGE SCALE GENOMIC DNA]</scope>
    <source>
        <strain evidence="7">SSD2</strain>
    </source>
</reference>
<dbReference type="EMBL" id="CP059265">
    <property type="protein sequence ID" value="QLQ33006.1"/>
    <property type="molecule type" value="Genomic_DNA"/>
</dbReference>
<dbReference type="Gene3D" id="3.30.565.10">
    <property type="entry name" value="Histidine kinase-like ATPase, C-terminal domain"/>
    <property type="match status" value="1"/>
</dbReference>
<evidence type="ECO:0000313" key="7">
    <source>
        <dbReference type="EMBL" id="QLQ33006.1"/>
    </source>
</evidence>
<dbReference type="InterPro" id="IPR005467">
    <property type="entry name" value="His_kinase_dom"/>
</dbReference>
<keyword evidence="8" id="KW-1185">Reference proteome</keyword>
<keyword evidence="4" id="KW-0418">Kinase</keyword>
<dbReference type="GO" id="GO:0004673">
    <property type="term" value="F:protein histidine kinase activity"/>
    <property type="evidence" value="ECO:0007669"/>
    <property type="project" value="UniProtKB-EC"/>
</dbReference>
<dbReference type="InterPro" id="IPR004358">
    <property type="entry name" value="Sig_transdc_His_kin-like_C"/>
</dbReference>
<dbReference type="InterPro" id="IPR050482">
    <property type="entry name" value="Sensor_HK_TwoCompSys"/>
</dbReference>
<keyword evidence="7" id="KW-0547">Nucleotide-binding</keyword>
<proteinExistence type="predicted"/>
<keyword evidence="3" id="KW-0808">Transferase</keyword>
<dbReference type="SMART" id="SM00387">
    <property type="entry name" value="HATPase_c"/>
    <property type="match status" value="1"/>
</dbReference>
<gene>
    <name evidence="7" type="ORF">HZT40_16990</name>
</gene>